<sequence>MDREQRRVWDVGFRITQAGKLVYIYSEVVFAFMKLALIVGLIIAGLVWKNPGACNTEPRADFVTLAVFISAAVSFGNIQVVAISRATIRNPRGIIPAAKKKKLHRVFFFYVLSIFVITCLQFFYALKKKGISRDAPYAVFKITMRDIALVAEFQSIGEVGKKAKVLRAAQEEAGVARKISGIGSFYFHVHYL</sequence>
<evidence type="ECO:0000256" key="4">
    <source>
        <dbReference type="ARBA" id="ARBA00023136"/>
    </source>
</evidence>
<dbReference type="Gene3D" id="1.20.1740.10">
    <property type="entry name" value="Amino acid/polyamine transporter I"/>
    <property type="match status" value="1"/>
</dbReference>
<dbReference type="Pfam" id="PF00324">
    <property type="entry name" value="AA_permease"/>
    <property type="match status" value="1"/>
</dbReference>
<keyword evidence="4 5" id="KW-0472">Membrane</keyword>
<evidence type="ECO:0000256" key="1">
    <source>
        <dbReference type="ARBA" id="ARBA00004141"/>
    </source>
</evidence>
<evidence type="ECO:0000313" key="7">
    <source>
        <dbReference type="EMBL" id="EKD20153.1"/>
    </source>
</evidence>
<dbReference type="Proteomes" id="UP000006753">
    <property type="component" value="Unassembled WGS sequence"/>
</dbReference>
<dbReference type="InParanoid" id="K1XHD2"/>
<feature type="transmembrane region" description="Helical" evidence="5">
    <location>
        <begin position="107"/>
        <end position="126"/>
    </location>
</feature>
<protein>
    <submittedName>
        <fullName evidence="7">Amino acid permease</fullName>
    </submittedName>
</protein>
<evidence type="ECO:0000256" key="3">
    <source>
        <dbReference type="ARBA" id="ARBA00022989"/>
    </source>
</evidence>
<keyword evidence="3 5" id="KW-1133">Transmembrane helix</keyword>
<keyword evidence="8" id="KW-1185">Reference proteome</keyword>
<dbReference type="GO" id="GO:0016020">
    <property type="term" value="C:membrane"/>
    <property type="evidence" value="ECO:0007669"/>
    <property type="project" value="UniProtKB-SubCell"/>
</dbReference>
<feature type="domain" description="Amino acid permease/ SLC12A" evidence="6">
    <location>
        <begin position="23"/>
        <end position="120"/>
    </location>
</feature>
<proteinExistence type="predicted"/>
<dbReference type="AlphaFoldDB" id="K1XHD2"/>
<dbReference type="EMBL" id="JH921430">
    <property type="protein sequence ID" value="EKD20153.1"/>
    <property type="molecule type" value="Genomic_DNA"/>
</dbReference>
<organism evidence="7 8">
    <name type="scientific">Marssonina brunnea f. sp. multigermtubi (strain MB_m1)</name>
    <name type="common">Marssonina leaf spot fungus</name>
    <dbReference type="NCBI Taxonomy" id="1072389"/>
    <lineage>
        <taxon>Eukaryota</taxon>
        <taxon>Fungi</taxon>
        <taxon>Dikarya</taxon>
        <taxon>Ascomycota</taxon>
        <taxon>Pezizomycotina</taxon>
        <taxon>Leotiomycetes</taxon>
        <taxon>Helotiales</taxon>
        <taxon>Drepanopezizaceae</taxon>
        <taxon>Drepanopeziza</taxon>
    </lineage>
</organism>
<feature type="transmembrane region" description="Helical" evidence="5">
    <location>
        <begin position="60"/>
        <end position="86"/>
    </location>
</feature>
<evidence type="ECO:0000259" key="6">
    <source>
        <dbReference type="Pfam" id="PF00324"/>
    </source>
</evidence>
<dbReference type="OrthoDB" id="3900342at2759"/>
<evidence type="ECO:0000256" key="5">
    <source>
        <dbReference type="SAM" id="Phobius"/>
    </source>
</evidence>
<dbReference type="InterPro" id="IPR004841">
    <property type="entry name" value="AA-permease/SLC12A_dom"/>
</dbReference>
<gene>
    <name evidence="7" type="ORF">MBM_02105</name>
</gene>
<keyword evidence="2 5" id="KW-0812">Transmembrane</keyword>
<dbReference type="KEGG" id="mbe:MBM_02105"/>
<accession>K1XHD2</accession>
<evidence type="ECO:0000256" key="2">
    <source>
        <dbReference type="ARBA" id="ARBA00022692"/>
    </source>
</evidence>
<dbReference type="HOGENOM" id="CLU_1415467_0_0_1"/>
<evidence type="ECO:0000313" key="8">
    <source>
        <dbReference type="Proteomes" id="UP000006753"/>
    </source>
</evidence>
<dbReference type="GO" id="GO:0055085">
    <property type="term" value="P:transmembrane transport"/>
    <property type="evidence" value="ECO:0007669"/>
    <property type="project" value="InterPro"/>
</dbReference>
<name>K1XHD2_MARBU</name>
<comment type="subcellular location">
    <subcellularLocation>
        <location evidence="1">Membrane</location>
        <topology evidence="1">Multi-pass membrane protein</topology>
    </subcellularLocation>
</comment>
<feature type="transmembrane region" description="Helical" evidence="5">
    <location>
        <begin position="21"/>
        <end position="48"/>
    </location>
</feature>
<reference evidence="7 8" key="1">
    <citation type="journal article" date="2012" name="BMC Genomics">
        <title>Sequencing the genome of Marssonina brunnea reveals fungus-poplar co-evolution.</title>
        <authorList>
            <person name="Zhu S."/>
            <person name="Cao Y.-Z."/>
            <person name="Jiang C."/>
            <person name="Tan B.-Y."/>
            <person name="Wang Z."/>
            <person name="Feng S."/>
            <person name="Zhang L."/>
            <person name="Su X.-H."/>
            <person name="Brejova B."/>
            <person name="Vinar T."/>
            <person name="Xu M."/>
            <person name="Wang M.-X."/>
            <person name="Zhang S.-G."/>
            <person name="Huang M.-R."/>
            <person name="Wu R."/>
            <person name="Zhou Y."/>
        </authorList>
    </citation>
    <scope>NUCLEOTIDE SEQUENCE [LARGE SCALE GENOMIC DNA]</scope>
    <source>
        <strain evidence="7 8">MB_m1</strain>
    </source>
</reference>